<dbReference type="InterPro" id="IPR036291">
    <property type="entry name" value="NAD(P)-bd_dom_sf"/>
</dbReference>
<evidence type="ECO:0000256" key="4">
    <source>
        <dbReference type="PIRSR" id="PIRSR000102-1"/>
    </source>
</evidence>
<comment type="caution">
    <text evidence="7">The sequence shown here is derived from an EMBL/GenBank/DDBJ whole genome shotgun (WGS) entry which is preliminary data.</text>
</comment>
<feature type="binding site" evidence="5">
    <location>
        <position position="103"/>
    </location>
    <ligand>
        <name>NAD(+)</name>
        <dbReference type="ChEBI" id="CHEBI:57540"/>
    </ligand>
</feature>
<dbReference type="Gene3D" id="3.90.110.10">
    <property type="entry name" value="Lactate dehydrogenase/glycoside hydrolase, family 4, C-terminal"/>
    <property type="match status" value="1"/>
</dbReference>
<keyword evidence="8" id="KW-1185">Reference proteome</keyword>
<keyword evidence="2" id="KW-0560">Oxidoreductase</keyword>
<dbReference type="InterPro" id="IPR015955">
    <property type="entry name" value="Lactate_DH/Glyco_Ohase_4_C"/>
</dbReference>
<dbReference type="SUPFAM" id="SSF51735">
    <property type="entry name" value="NAD(P)-binding Rossmann-fold domains"/>
    <property type="match status" value="1"/>
</dbReference>
<protein>
    <recommendedName>
        <fullName evidence="6">Lactate/malate dehydrogenase N-terminal domain-containing protein</fullName>
    </recommendedName>
</protein>
<dbReference type="GO" id="GO:0006089">
    <property type="term" value="P:lactate metabolic process"/>
    <property type="evidence" value="ECO:0007669"/>
    <property type="project" value="TreeGrafter"/>
</dbReference>
<proteinExistence type="predicted"/>
<feature type="domain" description="Lactate/malate dehydrogenase N-terminal" evidence="6">
    <location>
        <begin position="2"/>
        <end position="149"/>
    </location>
</feature>
<dbReference type="SUPFAM" id="SSF56327">
    <property type="entry name" value="LDH C-terminal domain-like"/>
    <property type="match status" value="1"/>
</dbReference>
<evidence type="ECO:0000313" key="7">
    <source>
        <dbReference type="EMBL" id="EIT70640.1"/>
    </source>
</evidence>
<feature type="binding site" evidence="5">
    <location>
        <begin position="127"/>
        <end position="129"/>
    </location>
    <ligand>
        <name>NAD(+)</name>
        <dbReference type="ChEBI" id="CHEBI:57540"/>
    </ligand>
</feature>
<dbReference type="STRING" id="1172194.WQQ_07770"/>
<evidence type="ECO:0000256" key="3">
    <source>
        <dbReference type="ARBA" id="ARBA00023027"/>
    </source>
</evidence>
<evidence type="ECO:0000313" key="8">
    <source>
        <dbReference type="Proteomes" id="UP000003704"/>
    </source>
</evidence>
<dbReference type="EMBL" id="AKGD01000001">
    <property type="protein sequence ID" value="EIT70640.1"/>
    <property type="molecule type" value="Genomic_DNA"/>
</dbReference>
<dbReference type="PRINTS" id="PR00086">
    <property type="entry name" value="LLDHDRGNASE"/>
</dbReference>
<evidence type="ECO:0000259" key="6">
    <source>
        <dbReference type="Pfam" id="PF00056"/>
    </source>
</evidence>
<dbReference type="InterPro" id="IPR001236">
    <property type="entry name" value="Lactate/malate_DH_N"/>
</dbReference>
<dbReference type="AlphaFoldDB" id="I8TAB7"/>
<dbReference type="RefSeq" id="WP_007183733.1">
    <property type="nucleotide sequence ID" value="NZ_AKGD01000001.1"/>
</dbReference>
<evidence type="ECO:0000256" key="1">
    <source>
        <dbReference type="ARBA" id="ARBA00003966"/>
    </source>
</evidence>
<accession>I8TAB7</accession>
<sequence length="357" mass="38701">MDIAIIGANGDVGRALAVQIISRQLLTPRQRLQLVGRREGGSASALHGLRADLHDAFAEITPEIDVALSPEDVAADLILFCAGRTAPTSSTQMISRHDLALANREVFESYASSLARHGHGEELVIIVTNPVELGVEVFSRHLDPRRVFGMGAYQDSMRLRREIATDFGVRRQRVHGYMLGEHGDALVPILSRFWIYGFDEAENAAALRKLRGDRHPGDFAASVMTEKAVLAQLVRSNEVEQAFRHAESQPPDLRAVLLPLITHISGAKTAQSTAAITAEMVEQILSGGQSVIPAQVKLAASDWFGPAGVLGVPVICGLRGWSRVIDLGEGEIDGEERDCLLAASQVIRDRLTSWGLS</sequence>
<evidence type="ECO:0000256" key="2">
    <source>
        <dbReference type="ARBA" id="ARBA00023002"/>
    </source>
</evidence>
<dbReference type="PANTHER" id="PTHR43128">
    <property type="entry name" value="L-2-HYDROXYCARBOXYLATE DEHYDROGENASE (NAD(P)(+))"/>
    <property type="match status" value="1"/>
</dbReference>
<reference evidence="7 8" key="1">
    <citation type="journal article" date="2012" name="J. Bacteriol.">
        <title>Genome Sequence of n-Alkane-Degrading Hydrocarboniphaga effusa Strain AP103T (ATCC BAA-332T).</title>
        <authorList>
            <person name="Chang H.K."/>
            <person name="Zylstra G.J."/>
            <person name="Chae J.C."/>
        </authorList>
    </citation>
    <scope>NUCLEOTIDE SEQUENCE [LARGE SCALE GENOMIC DNA]</scope>
    <source>
        <strain evidence="7 8">AP103</strain>
    </source>
</reference>
<evidence type="ECO:0000256" key="5">
    <source>
        <dbReference type="PIRSR" id="PIRSR000102-3"/>
    </source>
</evidence>
<feature type="binding site" evidence="5">
    <location>
        <begin position="7"/>
        <end position="13"/>
    </location>
    <ligand>
        <name>NAD(+)</name>
        <dbReference type="ChEBI" id="CHEBI:57540"/>
    </ligand>
</feature>
<dbReference type="InterPro" id="IPR001557">
    <property type="entry name" value="L-lactate/malate_DH"/>
</dbReference>
<feature type="active site" description="Proton acceptor" evidence="4">
    <location>
        <position position="182"/>
    </location>
</feature>
<dbReference type="GO" id="GO:0004459">
    <property type="term" value="F:L-lactate dehydrogenase (NAD+) activity"/>
    <property type="evidence" value="ECO:0007669"/>
    <property type="project" value="TreeGrafter"/>
</dbReference>
<dbReference type="Proteomes" id="UP000003704">
    <property type="component" value="Unassembled WGS sequence"/>
</dbReference>
<dbReference type="Pfam" id="PF00056">
    <property type="entry name" value="Ldh_1_N"/>
    <property type="match status" value="1"/>
</dbReference>
<gene>
    <name evidence="7" type="ORF">WQQ_07770</name>
</gene>
<dbReference type="PIRSF" id="PIRSF000102">
    <property type="entry name" value="Lac_mal_DH"/>
    <property type="match status" value="1"/>
</dbReference>
<dbReference type="PANTHER" id="PTHR43128:SF16">
    <property type="entry name" value="L-LACTATE DEHYDROGENASE"/>
    <property type="match status" value="1"/>
</dbReference>
<name>I8TAB7_9GAMM</name>
<dbReference type="Gene3D" id="3.40.50.720">
    <property type="entry name" value="NAD(P)-binding Rossmann-like Domain"/>
    <property type="match status" value="1"/>
</dbReference>
<comment type="function">
    <text evidence="1">Catalyzes the reversible oxidation of malate to oxaloacetate.</text>
</comment>
<keyword evidence="3 5" id="KW-0520">NAD</keyword>
<organism evidence="7 8">
    <name type="scientific">Hydrocarboniphaga effusa AP103</name>
    <dbReference type="NCBI Taxonomy" id="1172194"/>
    <lineage>
        <taxon>Bacteria</taxon>
        <taxon>Pseudomonadati</taxon>
        <taxon>Pseudomonadota</taxon>
        <taxon>Gammaproteobacteria</taxon>
        <taxon>Nevskiales</taxon>
        <taxon>Nevskiaceae</taxon>
        <taxon>Hydrocarboniphaga</taxon>
    </lineage>
</organism>